<dbReference type="AlphaFoldDB" id="A0AAF3ELH6"/>
<dbReference type="PANTHER" id="PTHR23351:SF57">
    <property type="entry name" value="TRANSCRIPTION FACTOR FOS-1"/>
    <property type="match status" value="1"/>
</dbReference>
<keyword evidence="3" id="KW-1185">Reference proteome</keyword>
<dbReference type="SUPFAM" id="SSF57959">
    <property type="entry name" value="Leucine zipper domain"/>
    <property type="match status" value="1"/>
</dbReference>
<sequence>MSAGKEPPNWWKEREKERRGKEEAEEEDEEEEEELSDLPELDDFDPDQPSTSHQYPMFPPNFHQFAQFPRIPDRNLPTQVPFPQNYTQRAIFRQNLYNEPKQQPNSSFQQRHFSHDQPFPQDPPNRPSTSQILSLPPPQSIQSIQSIQPIQRLSHDFQQDLKESPISTPLSSTSTTPFCVSPRPSSKSPSRFGKMLKRSDSIKPPPGFQITPTDPIFRQLGPAYPGPAFVPPHPHPYEYPPNIVMPARRTGGRRPKEEMQPEMEDEDYDKKLKRRQRNKEAAARCRQRRLELMQTLQDQVDKQRDDNRKKDVQIKDLRNQINDLHRFLQNHDCKMSPEQRQAHMNISIPNTSQNIPPPSSSPQTHPIQSTAVSTNALSNAHSGGPLLPPQTHMTQPMIPSYGASLQLVSSDRKRPLPHADVFAAKLPKPEQTLAQLNMNGTEDLARPDRLFDMPSTNASVGSSSSTVLVTPSQGLGSTPYQPNNSLSGITFGNIPYTPGASNLLDGPTGITPITSNPVPIFESRITGDVRGDLESL</sequence>
<dbReference type="WBParaSite" id="MBELARI_LOCUS14846.1">
    <property type="protein sequence ID" value="MBELARI_LOCUS14846.1"/>
    <property type="gene ID" value="MBELARI_LOCUS14846"/>
</dbReference>
<feature type="region of interest" description="Disordered" evidence="1">
    <location>
        <begin position="297"/>
        <end position="316"/>
    </location>
</feature>
<feature type="compositionally biased region" description="Low complexity" evidence="1">
    <location>
        <begin position="164"/>
        <end position="191"/>
    </location>
</feature>
<feature type="compositionally biased region" description="Polar residues" evidence="1">
    <location>
        <begin position="365"/>
        <end position="381"/>
    </location>
</feature>
<feature type="region of interest" description="Disordered" evidence="1">
    <location>
        <begin position="246"/>
        <end position="284"/>
    </location>
</feature>
<dbReference type="SMART" id="SM00338">
    <property type="entry name" value="BRLZ"/>
    <property type="match status" value="1"/>
</dbReference>
<protein>
    <submittedName>
        <fullName evidence="4">BZIP domain-containing protein</fullName>
    </submittedName>
</protein>
<accession>A0AAF3ELH6</accession>
<feature type="domain" description="BZIP" evidence="2">
    <location>
        <begin position="268"/>
        <end position="331"/>
    </location>
</feature>
<dbReference type="CDD" id="cd14699">
    <property type="entry name" value="bZIP_Fos_like"/>
    <property type="match status" value="1"/>
</dbReference>
<dbReference type="InterPro" id="IPR004827">
    <property type="entry name" value="bZIP"/>
</dbReference>
<dbReference type="PRINTS" id="PR00042">
    <property type="entry name" value="LEUZIPPRFOS"/>
</dbReference>
<reference evidence="4" key="1">
    <citation type="submission" date="2024-02" db="UniProtKB">
        <authorList>
            <consortium name="WormBaseParasite"/>
        </authorList>
    </citation>
    <scope>IDENTIFICATION</scope>
</reference>
<feature type="region of interest" description="Disordered" evidence="1">
    <location>
        <begin position="348"/>
        <end position="397"/>
    </location>
</feature>
<feature type="compositionally biased region" description="Basic and acidic residues" evidence="1">
    <location>
        <begin position="11"/>
        <end position="22"/>
    </location>
</feature>
<evidence type="ECO:0000313" key="4">
    <source>
        <dbReference type="WBParaSite" id="MBELARI_LOCUS14846.1"/>
    </source>
</evidence>
<name>A0AAF3ELH6_9BILA</name>
<dbReference type="GO" id="GO:0000981">
    <property type="term" value="F:DNA-binding transcription factor activity, RNA polymerase II-specific"/>
    <property type="evidence" value="ECO:0007669"/>
    <property type="project" value="TreeGrafter"/>
</dbReference>
<feature type="compositionally biased region" description="Basic and acidic residues" evidence="1">
    <location>
        <begin position="299"/>
        <end position="316"/>
    </location>
</feature>
<dbReference type="PROSITE" id="PS00036">
    <property type="entry name" value="BZIP_BASIC"/>
    <property type="match status" value="1"/>
</dbReference>
<feature type="compositionally biased region" description="Low complexity" evidence="1">
    <location>
        <begin position="127"/>
        <end position="141"/>
    </location>
</feature>
<proteinExistence type="predicted"/>
<organism evidence="3 4">
    <name type="scientific">Mesorhabditis belari</name>
    <dbReference type="NCBI Taxonomy" id="2138241"/>
    <lineage>
        <taxon>Eukaryota</taxon>
        <taxon>Metazoa</taxon>
        <taxon>Ecdysozoa</taxon>
        <taxon>Nematoda</taxon>
        <taxon>Chromadorea</taxon>
        <taxon>Rhabditida</taxon>
        <taxon>Rhabditina</taxon>
        <taxon>Rhabditomorpha</taxon>
        <taxon>Rhabditoidea</taxon>
        <taxon>Rhabditidae</taxon>
        <taxon>Mesorhabditinae</taxon>
        <taxon>Mesorhabditis</taxon>
    </lineage>
</organism>
<dbReference type="PROSITE" id="PS50217">
    <property type="entry name" value="BZIP"/>
    <property type="match status" value="1"/>
</dbReference>
<feature type="compositionally biased region" description="Polar residues" evidence="1">
    <location>
        <begin position="95"/>
        <end position="111"/>
    </location>
</feature>
<feature type="compositionally biased region" description="Acidic residues" evidence="1">
    <location>
        <begin position="23"/>
        <end position="46"/>
    </location>
</feature>
<dbReference type="PANTHER" id="PTHR23351">
    <property type="entry name" value="FOS TRANSCRIPTION FACTOR-RELATED"/>
    <property type="match status" value="1"/>
</dbReference>
<dbReference type="InterPro" id="IPR046347">
    <property type="entry name" value="bZIP_sf"/>
</dbReference>
<dbReference type="GO" id="GO:0005634">
    <property type="term" value="C:nucleus"/>
    <property type="evidence" value="ECO:0007669"/>
    <property type="project" value="TreeGrafter"/>
</dbReference>
<dbReference type="Proteomes" id="UP000887575">
    <property type="component" value="Unassembled WGS sequence"/>
</dbReference>
<dbReference type="InterPro" id="IPR000837">
    <property type="entry name" value="AP-1"/>
</dbReference>
<dbReference type="Gene3D" id="1.20.5.170">
    <property type="match status" value="1"/>
</dbReference>
<feature type="region of interest" description="Disordered" evidence="1">
    <location>
        <begin position="163"/>
        <end position="208"/>
    </location>
</feature>
<evidence type="ECO:0000313" key="3">
    <source>
        <dbReference type="Proteomes" id="UP000887575"/>
    </source>
</evidence>
<evidence type="ECO:0000259" key="2">
    <source>
        <dbReference type="PROSITE" id="PS50217"/>
    </source>
</evidence>
<feature type="compositionally biased region" description="Polar residues" evidence="1">
    <location>
        <begin position="76"/>
        <end position="88"/>
    </location>
</feature>
<feature type="region of interest" description="Disordered" evidence="1">
    <location>
        <begin position="1"/>
        <end position="141"/>
    </location>
</feature>
<dbReference type="Pfam" id="PF00170">
    <property type="entry name" value="bZIP_1"/>
    <property type="match status" value="1"/>
</dbReference>
<dbReference type="GO" id="GO:0000978">
    <property type="term" value="F:RNA polymerase II cis-regulatory region sequence-specific DNA binding"/>
    <property type="evidence" value="ECO:0007669"/>
    <property type="project" value="TreeGrafter"/>
</dbReference>
<evidence type="ECO:0000256" key="1">
    <source>
        <dbReference type="SAM" id="MobiDB-lite"/>
    </source>
</evidence>